<dbReference type="Proteomes" id="UP000243338">
    <property type="component" value="Unassembled WGS sequence"/>
</dbReference>
<dbReference type="GO" id="GO:0005524">
    <property type="term" value="F:ATP binding"/>
    <property type="evidence" value="ECO:0007669"/>
    <property type="project" value="UniProtKB-UniRule"/>
</dbReference>
<keyword evidence="14" id="KW-1185">Reference proteome</keyword>
<proteinExistence type="inferred from homology"/>
<dbReference type="Gene3D" id="3.40.50.300">
    <property type="entry name" value="P-loop containing nucleotide triphosphate hydrolases"/>
    <property type="match status" value="1"/>
</dbReference>
<evidence type="ECO:0000256" key="8">
    <source>
        <dbReference type="ARBA" id="ARBA00022840"/>
    </source>
</evidence>
<feature type="domain" description="Thymidylate kinase-like" evidence="12">
    <location>
        <begin position="36"/>
        <end position="218"/>
    </location>
</feature>
<dbReference type="GO" id="GO:0004798">
    <property type="term" value="F:dTMP kinase activity"/>
    <property type="evidence" value="ECO:0007669"/>
    <property type="project" value="UniProtKB-UniRule"/>
</dbReference>
<keyword evidence="8 11" id="KW-0067">ATP-binding</keyword>
<dbReference type="PANTHER" id="PTHR10344:SF4">
    <property type="entry name" value="UMP-CMP KINASE 2, MITOCHONDRIAL"/>
    <property type="match status" value="1"/>
</dbReference>
<reference evidence="14" key="1">
    <citation type="submission" date="2016-10" db="EMBL/GenBank/DDBJ databases">
        <authorList>
            <person name="Varghese N."/>
            <person name="Submissions S."/>
        </authorList>
    </citation>
    <scope>NUCLEOTIDE SEQUENCE [LARGE SCALE GENOMIC DNA]</scope>
    <source>
        <strain evidence="14">SLH 33</strain>
    </source>
</reference>
<dbReference type="FunFam" id="3.40.50.300:FF:000225">
    <property type="entry name" value="Thymidylate kinase"/>
    <property type="match status" value="1"/>
</dbReference>
<dbReference type="EMBL" id="FOHQ01000005">
    <property type="protein sequence ID" value="SES96891.1"/>
    <property type="molecule type" value="Genomic_DNA"/>
</dbReference>
<evidence type="ECO:0000256" key="5">
    <source>
        <dbReference type="ARBA" id="ARBA00022727"/>
    </source>
</evidence>
<dbReference type="InterPro" id="IPR027417">
    <property type="entry name" value="P-loop_NTPase"/>
</dbReference>
<evidence type="ECO:0000256" key="1">
    <source>
        <dbReference type="ARBA" id="ARBA00009776"/>
    </source>
</evidence>
<accession>A0A1I0ARC7</accession>
<protein>
    <recommendedName>
        <fullName evidence="3 11">Probable thymidylate kinase</fullName>
        <ecNumber evidence="2 11">2.7.4.9</ecNumber>
    </recommendedName>
    <alternativeName>
        <fullName evidence="9 11">dTMP kinase</fullName>
    </alternativeName>
</protein>
<dbReference type="GO" id="GO:0005737">
    <property type="term" value="C:cytoplasm"/>
    <property type="evidence" value="ECO:0007669"/>
    <property type="project" value="TreeGrafter"/>
</dbReference>
<name>A0A1I0ARC7_9EURY</name>
<sequence length="229" mass="26289">MRILPEHKIKEQKIEEHKVKKIAVQLTLMKGKLITLEGIDGSGKSTITRFLNSHPAFSSAVFTREPTTSWIGDAVYKAIESNTDHLAELMLFTADHANHIATLIRPALEDGKIVISDRYSDSRYAYQGVTLKERFDEPMEWVQQIHKGWTVVPDLTVLFDIDPEIAVRRCGKRGEQTKFEKIELLNGVRKNYLRLAEKEPERFVIIDTDRDLKEIENDVLQAITSIMEN</sequence>
<dbReference type="GO" id="GO:0006233">
    <property type="term" value="P:dTDP biosynthetic process"/>
    <property type="evidence" value="ECO:0007669"/>
    <property type="project" value="InterPro"/>
</dbReference>
<evidence type="ECO:0000313" key="13">
    <source>
        <dbReference type="EMBL" id="SES96891.1"/>
    </source>
</evidence>
<dbReference type="STRING" id="1353158.SAMN04488587_1773"/>
<dbReference type="PANTHER" id="PTHR10344">
    <property type="entry name" value="THYMIDYLATE KINASE"/>
    <property type="match status" value="1"/>
</dbReference>
<dbReference type="AlphaFoldDB" id="A0A1I0ARC7"/>
<evidence type="ECO:0000259" key="12">
    <source>
        <dbReference type="Pfam" id="PF02223"/>
    </source>
</evidence>
<evidence type="ECO:0000256" key="3">
    <source>
        <dbReference type="ARBA" id="ARBA00013355"/>
    </source>
</evidence>
<feature type="binding site" evidence="11">
    <location>
        <begin position="38"/>
        <end position="45"/>
    </location>
    <ligand>
        <name>ATP</name>
        <dbReference type="ChEBI" id="CHEBI:30616"/>
    </ligand>
</feature>
<dbReference type="Pfam" id="PF02223">
    <property type="entry name" value="Thymidylate_kin"/>
    <property type="match status" value="1"/>
</dbReference>
<evidence type="ECO:0000256" key="11">
    <source>
        <dbReference type="HAMAP-Rule" id="MF_00165"/>
    </source>
</evidence>
<comment type="catalytic activity">
    <reaction evidence="10 11">
        <text>dTMP + ATP = dTDP + ADP</text>
        <dbReference type="Rhea" id="RHEA:13517"/>
        <dbReference type="ChEBI" id="CHEBI:30616"/>
        <dbReference type="ChEBI" id="CHEBI:58369"/>
        <dbReference type="ChEBI" id="CHEBI:63528"/>
        <dbReference type="ChEBI" id="CHEBI:456216"/>
        <dbReference type="EC" id="2.7.4.9"/>
    </reaction>
</comment>
<evidence type="ECO:0000256" key="4">
    <source>
        <dbReference type="ARBA" id="ARBA00022679"/>
    </source>
</evidence>
<evidence type="ECO:0000256" key="2">
    <source>
        <dbReference type="ARBA" id="ARBA00012980"/>
    </source>
</evidence>
<organism evidence="13 14">
    <name type="scientific">Methanococcoides vulcani</name>
    <dbReference type="NCBI Taxonomy" id="1353158"/>
    <lineage>
        <taxon>Archaea</taxon>
        <taxon>Methanobacteriati</taxon>
        <taxon>Methanobacteriota</taxon>
        <taxon>Stenosarchaea group</taxon>
        <taxon>Methanomicrobia</taxon>
        <taxon>Methanosarcinales</taxon>
        <taxon>Methanosarcinaceae</taxon>
        <taxon>Methanococcoides</taxon>
    </lineage>
</organism>
<evidence type="ECO:0000256" key="6">
    <source>
        <dbReference type="ARBA" id="ARBA00022741"/>
    </source>
</evidence>
<dbReference type="GO" id="GO:0006227">
    <property type="term" value="P:dUDP biosynthetic process"/>
    <property type="evidence" value="ECO:0007669"/>
    <property type="project" value="TreeGrafter"/>
</dbReference>
<evidence type="ECO:0000256" key="10">
    <source>
        <dbReference type="ARBA" id="ARBA00048743"/>
    </source>
</evidence>
<keyword evidence="6 11" id="KW-0547">Nucleotide-binding</keyword>
<comment type="similarity">
    <text evidence="1 11">Belongs to the thymidylate kinase family.</text>
</comment>
<evidence type="ECO:0000256" key="9">
    <source>
        <dbReference type="ARBA" id="ARBA00029962"/>
    </source>
</evidence>
<evidence type="ECO:0000313" key="14">
    <source>
        <dbReference type="Proteomes" id="UP000243338"/>
    </source>
</evidence>
<keyword evidence="7 11" id="KW-0418">Kinase</keyword>
<evidence type="ECO:0000256" key="7">
    <source>
        <dbReference type="ARBA" id="ARBA00022777"/>
    </source>
</evidence>
<dbReference type="NCBIfam" id="TIGR00041">
    <property type="entry name" value="DTMP_kinase"/>
    <property type="match status" value="1"/>
</dbReference>
<gene>
    <name evidence="11" type="primary">tmk</name>
    <name evidence="13" type="ORF">SAMN04488587_1773</name>
</gene>
<dbReference type="CDD" id="cd01672">
    <property type="entry name" value="TMPK"/>
    <property type="match status" value="1"/>
</dbReference>
<keyword evidence="5 11" id="KW-0545">Nucleotide biosynthesis</keyword>
<keyword evidence="4 11" id="KW-0808">Transferase</keyword>
<dbReference type="InterPro" id="IPR018094">
    <property type="entry name" value="Thymidylate_kinase"/>
</dbReference>
<dbReference type="InterPro" id="IPR039430">
    <property type="entry name" value="Thymidylate_kin-like_dom"/>
</dbReference>
<dbReference type="SUPFAM" id="SSF52540">
    <property type="entry name" value="P-loop containing nucleoside triphosphate hydrolases"/>
    <property type="match status" value="1"/>
</dbReference>
<dbReference type="HAMAP" id="MF_00165">
    <property type="entry name" value="Thymidylate_kinase"/>
    <property type="match status" value="1"/>
</dbReference>
<dbReference type="GO" id="GO:0006235">
    <property type="term" value="P:dTTP biosynthetic process"/>
    <property type="evidence" value="ECO:0007669"/>
    <property type="project" value="UniProtKB-UniRule"/>
</dbReference>
<dbReference type="EC" id="2.7.4.9" evidence="2 11"/>